<gene>
    <name evidence="3" type="ORF">ABW06_11800</name>
</gene>
<dbReference type="AlphaFoldDB" id="A0A0F0W245"/>
<keyword evidence="4" id="KW-1185">Reference proteome</keyword>
<dbReference type="Pfam" id="PF06476">
    <property type="entry name" value="DUF1090"/>
    <property type="match status" value="1"/>
</dbReference>
<dbReference type="Proteomes" id="UP000036196">
    <property type="component" value="Unassembled WGS sequence"/>
</dbReference>
<evidence type="ECO:0008006" key="5">
    <source>
        <dbReference type="Google" id="ProtNLM"/>
    </source>
</evidence>
<feature type="chain" id="PRO_5015037560" description="DUF1090 domain-containing protein" evidence="2">
    <location>
        <begin position="21"/>
        <end position="122"/>
    </location>
</feature>
<accession>A0A0F0W245</accession>
<dbReference type="EMBL" id="LDZF01000010">
    <property type="protein sequence ID" value="KMK13708.1"/>
    <property type="molecule type" value="Genomic_DNA"/>
</dbReference>
<dbReference type="STRING" id="61647.LG71_00805"/>
<feature type="signal peptide" evidence="2">
    <location>
        <begin position="1"/>
        <end position="20"/>
    </location>
</feature>
<organism evidence="3 4">
    <name type="scientific">Pluralibacter gergoviae</name>
    <name type="common">Enterobacter gergoviae</name>
    <dbReference type="NCBI Taxonomy" id="61647"/>
    <lineage>
        <taxon>Bacteria</taxon>
        <taxon>Pseudomonadati</taxon>
        <taxon>Pseudomonadota</taxon>
        <taxon>Gammaproteobacteria</taxon>
        <taxon>Enterobacterales</taxon>
        <taxon>Enterobacteriaceae</taxon>
        <taxon>Pluralibacter</taxon>
    </lineage>
</organism>
<name>A0A0F0W245_PLUGE</name>
<reference evidence="3 4" key="1">
    <citation type="submission" date="2015-05" db="EMBL/GenBank/DDBJ databases">
        <title>Genome sequences of Pluralibacter gergoviae.</title>
        <authorList>
            <person name="Greninger A.L."/>
            <person name="Miller S."/>
        </authorList>
    </citation>
    <scope>NUCLEOTIDE SEQUENCE [LARGE SCALE GENOMIC DNA]</scope>
    <source>
        <strain evidence="3 4">JS81F13</strain>
    </source>
</reference>
<feature type="region of interest" description="Disordered" evidence="1">
    <location>
        <begin position="65"/>
        <end position="122"/>
    </location>
</feature>
<evidence type="ECO:0000313" key="3">
    <source>
        <dbReference type="EMBL" id="KMK13708.1"/>
    </source>
</evidence>
<evidence type="ECO:0000313" key="4">
    <source>
        <dbReference type="Proteomes" id="UP000036196"/>
    </source>
</evidence>
<dbReference type="InterPro" id="IPR009468">
    <property type="entry name" value="DUF1090"/>
</dbReference>
<keyword evidence="2" id="KW-0732">Signal</keyword>
<comment type="caution">
    <text evidence="3">The sequence shown here is derived from an EMBL/GenBank/DDBJ whole genome shotgun (WGS) entry which is preliminary data.</text>
</comment>
<proteinExistence type="predicted"/>
<evidence type="ECO:0000256" key="2">
    <source>
        <dbReference type="SAM" id="SignalP"/>
    </source>
</evidence>
<protein>
    <recommendedName>
        <fullName evidence="5">DUF1090 domain-containing protein</fullName>
    </recommendedName>
</protein>
<sequence>MKYRIALAFGLAALSVQALASAPCLQKQQDIQREISYAEKHQNQRRIDGLNKALREVKANCSDSKLRAEHQQKIAEQKEEIAERRRDLAEAKEKGDADKISKREHKLSEARDELKKLESRTY</sequence>
<evidence type="ECO:0000256" key="1">
    <source>
        <dbReference type="SAM" id="MobiDB-lite"/>
    </source>
</evidence>
<dbReference type="PATRIC" id="fig|61647.13.peg.2565"/>
<dbReference type="RefSeq" id="WP_045287347.1">
    <property type="nucleotide sequence ID" value="NZ_JBPAND010000001.1"/>
</dbReference>
<dbReference type="eggNOG" id="COG1422">
    <property type="taxonomic scope" value="Bacteria"/>
</dbReference>